<organism evidence="3 4">
    <name type="scientific">Blastococcus xanthinilyticus</name>
    <dbReference type="NCBI Taxonomy" id="1564164"/>
    <lineage>
        <taxon>Bacteria</taxon>
        <taxon>Bacillati</taxon>
        <taxon>Actinomycetota</taxon>
        <taxon>Actinomycetes</taxon>
        <taxon>Geodermatophilales</taxon>
        <taxon>Geodermatophilaceae</taxon>
        <taxon>Blastococcus</taxon>
    </lineage>
</organism>
<evidence type="ECO:0000256" key="1">
    <source>
        <dbReference type="SAM" id="Coils"/>
    </source>
</evidence>
<comment type="caution">
    <text evidence="3">The sequence shown here is derived from an EMBL/GenBank/DDBJ whole genome shotgun (WGS) entry which is preliminary data.</text>
</comment>
<sequence length="701" mass="76921">MSDAQYAIDGDAPRTDGQGQSAILTPNVKDSPPTHRGIRVLRLRLKGTDRDYDVDFRAPAPQSGPRALSVIAGAFSTGKSSVLEFVAYCLGGAQHPQHPEILRKVRSAQLEVELAGTPHVIERAVGEPSAAAFVRPGRLGEIDTPPLERRLIRPPGDPGSLSSLLLSYCGLEGVELREAPTQAESKTDPMSIRDLMWLCFMPNERLDDKSLLFEGSPMKSLKLRQVVDVIFGIHDDKAVELGRRVKELETRLSQARSELATAQAFVDEQDMGSRITVELMRSEAERAAKASDLALRELDLQIRAATGFASQLRNEHRSAAVRAQRAAALLRDRETQVQRLVPLRAQYAADISKLTLLAEARTLFDPLEVKVCPACLTPLTRTPHIANGHCSLCSSVLPVASPPQASTGQGSDMAVDDPGATTPAFDVSVELRATKSRLAELTRYVEDLDASLDQLRATAAATSSEEAELARTVDTATNRAVSPFLSQRDDLMRRRQDAANLLERARSALRMLDSLDRRAVAVTRQENALRVLRGELEGVSAPADRRDVVQRISHRYADILRTWNYPKQEQAFVDNNLVPHMRGSEYKVASSGGRTLISLAWILAIFEIAYESGSAHPGFLMIDSPQKNLGQDSDRDSEFADSVAVADFYRHLHDWLRGDGSGAQILVVDNAPPQTVDDDVVVRFSRRSDQPPYGLVEDEVG</sequence>
<reference evidence="3 4" key="1">
    <citation type="submission" date="2019-07" db="EMBL/GenBank/DDBJ databases">
        <title>Genomic Encyclopedia of Archaeal and Bacterial Type Strains, Phase II (KMG-II): from individual species to whole genera.</title>
        <authorList>
            <person name="Goeker M."/>
        </authorList>
    </citation>
    <scope>NUCLEOTIDE SEQUENCE [LARGE SCALE GENOMIC DNA]</scope>
    <source>
        <strain evidence="3 4">DSM 46842</strain>
    </source>
</reference>
<evidence type="ECO:0008006" key="5">
    <source>
        <dbReference type="Google" id="ProtNLM"/>
    </source>
</evidence>
<dbReference type="Gene3D" id="3.40.50.300">
    <property type="entry name" value="P-loop containing nucleotide triphosphate hydrolases"/>
    <property type="match status" value="2"/>
</dbReference>
<protein>
    <recommendedName>
        <fullName evidence="5">DNA recombination protein RecN</fullName>
    </recommendedName>
</protein>
<dbReference type="InterPro" id="IPR027417">
    <property type="entry name" value="P-loop_NTPase"/>
</dbReference>
<gene>
    <name evidence="3" type="ORF">BD833_1064</name>
</gene>
<proteinExistence type="predicted"/>
<keyword evidence="1" id="KW-0175">Coiled coil</keyword>
<name>A0A5S5CUF2_9ACTN</name>
<dbReference type="RefSeq" id="WP_208092578.1">
    <property type="nucleotide sequence ID" value="NZ_VNHW01000006.1"/>
</dbReference>
<evidence type="ECO:0000313" key="3">
    <source>
        <dbReference type="EMBL" id="TYP87417.1"/>
    </source>
</evidence>
<feature type="region of interest" description="Disordered" evidence="2">
    <location>
        <begin position="1"/>
        <end position="33"/>
    </location>
</feature>
<keyword evidence="4" id="KW-1185">Reference proteome</keyword>
<evidence type="ECO:0000313" key="4">
    <source>
        <dbReference type="Proteomes" id="UP000322499"/>
    </source>
</evidence>
<dbReference type="Proteomes" id="UP000322499">
    <property type="component" value="Unassembled WGS sequence"/>
</dbReference>
<feature type="coiled-coil region" evidence="1">
    <location>
        <begin position="238"/>
        <end position="265"/>
    </location>
</feature>
<accession>A0A5S5CUF2</accession>
<dbReference type="EMBL" id="VNHW01000006">
    <property type="protein sequence ID" value="TYP87417.1"/>
    <property type="molecule type" value="Genomic_DNA"/>
</dbReference>
<evidence type="ECO:0000256" key="2">
    <source>
        <dbReference type="SAM" id="MobiDB-lite"/>
    </source>
</evidence>
<dbReference type="AlphaFoldDB" id="A0A5S5CUF2"/>
<feature type="coiled-coil region" evidence="1">
    <location>
        <begin position="438"/>
        <end position="518"/>
    </location>
</feature>
<dbReference type="SUPFAM" id="SSF52540">
    <property type="entry name" value="P-loop containing nucleoside triphosphate hydrolases"/>
    <property type="match status" value="1"/>
</dbReference>